<dbReference type="AlphaFoldDB" id="A0A1A6C425"/>
<dbReference type="GO" id="GO:0005829">
    <property type="term" value="C:cytosol"/>
    <property type="evidence" value="ECO:0007669"/>
    <property type="project" value="TreeGrafter"/>
</dbReference>
<dbReference type="EMBL" id="JQSG02000003">
    <property type="protein sequence ID" value="OBS09313.1"/>
    <property type="molecule type" value="Genomic_DNA"/>
</dbReference>
<dbReference type="InterPro" id="IPR007475">
    <property type="entry name" value="UbiK"/>
</dbReference>
<sequence length="98" mass="10834">MFEKPAFDDFASKLGKAIPESVRAAQEDVGKTVRAGMQGAMQRLDLVSREEFEVQTAVLARTREKLEQMEMRVRMLEEQLGIAKSTSSADASPNESGN</sequence>
<evidence type="ECO:0000313" key="2">
    <source>
        <dbReference type="EMBL" id="OBS09313.1"/>
    </source>
</evidence>
<comment type="caution">
    <text evidence="2">The sequence shown here is derived from an EMBL/GenBank/DDBJ whole genome shotgun (WGS) entry which is preliminary data.</text>
</comment>
<organism evidence="2 3">
    <name type="scientific">Acidihalobacter prosperus</name>
    <dbReference type="NCBI Taxonomy" id="160660"/>
    <lineage>
        <taxon>Bacteria</taxon>
        <taxon>Pseudomonadati</taxon>
        <taxon>Pseudomonadota</taxon>
        <taxon>Gammaproteobacteria</taxon>
        <taxon>Chromatiales</taxon>
        <taxon>Ectothiorhodospiraceae</taxon>
        <taxon>Acidihalobacter</taxon>
    </lineage>
</organism>
<keyword evidence="3" id="KW-1185">Reference proteome</keyword>
<keyword evidence="1" id="KW-0963">Cytoplasm</keyword>
<comment type="subcellular location">
    <subcellularLocation>
        <location evidence="1">Cytoplasm</location>
    </subcellularLocation>
</comment>
<keyword evidence="1" id="KW-0175">Coiled coil</keyword>
<reference evidence="2 3" key="1">
    <citation type="journal article" date="2014" name="Genome Announc.">
        <title>Draft Genome Sequence of the Iron-Oxidizing, Acidophilic, and Halotolerant 'Thiobacillus prosperus' Type Strain DSM 5130.</title>
        <authorList>
            <person name="Ossandon F.J."/>
            <person name="Cardenas J.P."/>
            <person name="Corbett M."/>
            <person name="Quatrini R."/>
            <person name="Holmes D.S."/>
            <person name="Watkin E."/>
        </authorList>
    </citation>
    <scope>NUCLEOTIDE SEQUENCE [LARGE SCALE GENOMIC DNA]</scope>
    <source>
        <strain evidence="2 3">DSM 5130</strain>
    </source>
</reference>
<dbReference type="Pfam" id="PF04380">
    <property type="entry name" value="BMFP"/>
    <property type="match status" value="1"/>
</dbReference>
<comment type="pathway">
    <text evidence="1">Cofactor biosynthesis; ubiquinone biosynthesis.</text>
</comment>
<comment type="function">
    <text evidence="1">Required for efficient ubiquinone (coenzyme Q) biosynthesis. UbiK is probably an accessory factor of Ubi enzymes and facilitates ubiquinone biosynthesis by acting as an assembly factor, a targeting factor, or both.</text>
</comment>
<gene>
    <name evidence="1" type="primary">ubiK</name>
    <name evidence="2" type="ORF">Thpro_021641</name>
</gene>
<name>A0A1A6C425_9GAMM</name>
<protein>
    <recommendedName>
        <fullName evidence="1">Ubiquinone biosynthesis accessory factor UbiK</fullName>
    </recommendedName>
</protein>
<dbReference type="HAMAP" id="MF_02216">
    <property type="entry name" value="UbiK"/>
    <property type="match status" value="1"/>
</dbReference>
<dbReference type="PANTHER" id="PTHR38040">
    <property type="entry name" value="UBIQUINONE BIOSYNTHESIS ACCESSORY FACTOR UBIK"/>
    <property type="match status" value="1"/>
</dbReference>
<evidence type="ECO:0000256" key="1">
    <source>
        <dbReference type="HAMAP-Rule" id="MF_02216"/>
    </source>
</evidence>
<accession>A0A1A6C425</accession>
<feature type="coiled-coil region" evidence="1">
    <location>
        <begin position="59"/>
        <end position="86"/>
    </location>
</feature>
<proteinExistence type="inferred from homology"/>
<dbReference type="RefSeq" id="WP_038090442.1">
    <property type="nucleotide sequence ID" value="NZ_JQSG02000003.1"/>
</dbReference>
<keyword evidence="1" id="KW-0831">Ubiquinone biosynthesis</keyword>
<dbReference type="PANTHER" id="PTHR38040:SF1">
    <property type="entry name" value="UBIQUINONE BIOSYNTHESIS ACCESSORY FACTOR UBIK"/>
    <property type="match status" value="1"/>
</dbReference>
<dbReference type="Proteomes" id="UP000029273">
    <property type="component" value="Unassembled WGS sequence"/>
</dbReference>
<comment type="similarity">
    <text evidence="1">Belongs to the UbiK family.</text>
</comment>
<dbReference type="UniPathway" id="UPA00232"/>
<dbReference type="OrthoDB" id="5297354at2"/>
<evidence type="ECO:0000313" key="3">
    <source>
        <dbReference type="Proteomes" id="UP000029273"/>
    </source>
</evidence>
<dbReference type="GO" id="GO:0006744">
    <property type="term" value="P:ubiquinone biosynthetic process"/>
    <property type="evidence" value="ECO:0007669"/>
    <property type="project" value="UniProtKB-UniRule"/>
</dbReference>